<name>A0ABD3EK68_9LAMI</name>
<dbReference type="Proteomes" id="UP001632038">
    <property type="component" value="Unassembled WGS sequence"/>
</dbReference>
<dbReference type="AlphaFoldDB" id="A0ABD3EK68"/>
<keyword evidence="1" id="KW-0812">Transmembrane</keyword>
<feature type="transmembrane region" description="Helical" evidence="1">
    <location>
        <begin position="83"/>
        <end position="101"/>
    </location>
</feature>
<gene>
    <name evidence="2" type="ORF">CASFOL_003196</name>
</gene>
<reference evidence="3" key="1">
    <citation type="journal article" date="2024" name="IScience">
        <title>Strigolactones Initiate the Formation of Haustorium-like Structures in Castilleja.</title>
        <authorList>
            <person name="Buerger M."/>
            <person name="Peterson D."/>
            <person name="Chory J."/>
        </authorList>
    </citation>
    <scope>NUCLEOTIDE SEQUENCE [LARGE SCALE GENOMIC DNA]</scope>
</reference>
<evidence type="ECO:0000256" key="1">
    <source>
        <dbReference type="SAM" id="Phobius"/>
    </source>
</evidence>
<sequence>MRRALGFLGRRLFTSNNAKSSLAKVKDSHSLPEVKKPKTMLGSVREVLWRRKTIIASIGVVAPVSIFIAYQSNSSVGPPFPGANFPAVGGAPLGLVLKLALQRNVNDTLRLSIDGLWIQKAKGIAES</sequence>
<evidence type="ECO:0000313" key="3">
    <source>
        <dbReference type="Proteomes" id="UP001632038"/>
    </source>
</evidence>
<proteinExistence type="predicted"/>
<accession>A0ABD3EK68</accession>
<keyword evidence="3" id="KW-1185">Reference proteome</keyword>
<organism evidence="2 3">
    <name type="scientific">Castilleja foliolosa</name>
    <dbReference type="NCBI Taxonomy" id="1961234"/>
    <lineage>
        <taxon>Eukaryota</taxon>
        <taxon>Viridiplantae</taxon>
        <taxon>Streptophyta</taxon>
        <taxon>Embryophyta</taxon>
        <taxon>Tracheophyta</taxon>
        <taxon>Spermatophyta</taxon>
        <taxon>Magnoliopsida</taxon>
        <taxon>eudicotyledons</taxon>
        <taxon>Gunneridae</taxon>
        <taxon>Pentapetalae</taxon>
        <taxon>asterids</taxon>
        <taxon>lamiids</taxon>
        <taxon>Lamiales</taxon>
        <taxon>Orobanchaceae</taxon>
        <taxon>Pedicularideae</taxon>
        <taxon>Castillejinae</taxon>
        <taxon>Castilleja</taxon>
    </lineage>
</organism>
<protein>
    <submittedName>
        <fullName evidence="2">Uncharacterized protein</fullName>
    </submittedName>
</protein>
<keyword evidence="1" id="KW-0472">Membrane</keyword>
<comment type="caution">
    <text evidence="2">The sequence shown here is derived from an EMBL/GenBank/DDBJ whole genome shotgun (WGS) entry which is preliminary data.</text>
</comment>
<evidence type="ECO:0000313" key="2">
    <source>
        <dbReference type="EMBL" id="KAL3653515.1"/>
    </source>
</evidence>
<dbReference type="EMBL" id="JAVIJP010000005">
    <property type="protein sequence ID" value="KAL3653515.1"/>
    <property type="molecule type" value="Genomic_DNA"/>
</dbReference>
<feature type="transmembrane region" description="Helical" evidence="1">
    <location>
        <begin position="53"/>
        <end position="71"/>
    </location>
</feature>
<keyword evidence="1" id="KW-1133">Transmembrane helix</keyword>